<dbReference type="Proteomes" id="UP000032068">
    <property type="component" value="Unassembled WGS sequence"/>
</dbReference>
<name>A0A0D0L539_9PSED</name>
<comment type="caution">
    <text evidence="1">The sequence shown here is derived from an EMBL/GenBank/DDBJ whole genome shotgun (WGS) entry which is preliminary data.</text>
</comment>
<gene>
    <name evidence="1" type="ORF">RU08_04135</name>
</gene>
<organism evidence="1 2">
    <name type="scientific">Pseudomonas fulva</name>
    <dbReference type="NCBI Taxonomy" id="47880"/>
    <lineage>
        <taxon>Bacteria</taxon>
        <taxon>Pseudomonadati</taxon>
        <taxon>Pseudomonadota</taxon>
        <taxon>Gammaproteobacteria</taxon>
        <taxon>Pseudomonadales</taxon>
        <taxon>Pseudomonadaceae</taxon>
        <taxon>Pseudomonas</taxon>
    </lineage>
</organism>
<reference evidence="1 2" key="1">
    <citation type="submission" date="2014-12" db="EMBL/GenBank/DDBJ databases">
        <title>16Stimator: statistical estimation of ribosomal gene copy numbers from draft genome assemblies.</title>
        <authorList>
            <person name="Perisin M.A."/>
            <person name="Vetter M."/>
            <person name="Gilbert J.A."/>
            <person name="Bergelson J."/>
        </authorList>
    </citation>
    <scope>NUCLEOTIDE SEQUENCE [LARGE SCALE GENOMIC DNA]</scope>
    <source>
        <strain evidence="1 2">MEJ086</strain>
    </source>
</reference>
<dbReference type="AlphaFoldDB" id="A0A0D0L539"/>
<evidence type="ECO:0000313" key="1">
    <source>
        <dbReference type="EMBL" id="KIQ04830.1"/>
    </source>
</evidence>
<proteinExistence type="predicted"/>
<accession>A0A0D0L539</accession>
<protein>
    <submittedName>
        <fullName evidence="1">Uncharacterized protein</fullName>
    </submittedName>
</protein>
<evidence type="ECO:0000313" key="2">
    <source>
        <dbReference type="Proteomes" id="UP000032068"/>
    </source>
</evidence>
<sequence length="68" mass="7429">MVGTARMQRMATIAFAPMAALLPEWLHPNDFAGASILSDRATRRMVGTARMQRMATIAFAPRAALLPE</sequence>
<dbReference type="EMBL" id="JXQW01000007">
    <property type="protein sequence ID" value="KIQ04830.1"/>
    <property type="molecule type" value="Genomic_DNA"/>
</dbReference>